<evidence type="ECO:0000313" key="1">
    <source>
        <dbReference type="EMBL" id="GEK89914.1"/>
    </source>
</evidence>
<dbReference type="EMBL" id="BJUX01000026">
    <property type="protein sequence ID" value="GEK89914.1"/>
    <property type="molecule type" value="Genomic_DNA"/>
</dbReference>
<accession>A0ABQ0UZI1</accession>
<name>A0ABQ0UZI1_9LACT</name>
<evidence type="ECO:0000313" key="2">
    <source>
        <dbReference type="Proteomes" id="UP000321425"/>
    </source>
</evidence>
<organism evidence="1 2">
    <name type="scientific">Alkalibacterium putridalgicola</name>
    <dbReference type="NCBI Taxonomy" id="426703"/>
    <lineage>
        <taxon>Bacteria</taxon>
        <taxon>Bacillati</taxon>
        <taxon>Bacillota</taxon>
        <taxon>Bacilli</taxon>
        <taxon>Lactobacillales</taxon>
        <taxon>Carnobacteriaceae</taxon>
        <taxon>Alkalibacterium</taxon>
    </lineage>
</organism>
<dbReference type="Proteomes" id="UP000321425">
    <property type="component" value="Unassembled WGS sequence"/>
</dbReference>
<keyword evidence="2" id="KW-1185">Reference proteome</keyword>
<comment type="caution">
    <text evidence="1">The sequence shown here is derived from an EMBL/GenBank/DDBJ whole genome shotgun (WGS) entry which is preliminary data.</text>
</comment>
<reference evidence="1 2" key="1">
    <citation type="submission" date="2019-07" db="EMBL/GenBank/DDBJ databases">
        <title>Whole genome shotgun sequence of Alkalibacterium putridalgicola NBRC 103243.</title>
        <authorList>
            <person name="Hosoyama A."/>
            <person name="Uohara A."/>
            <person name="Ohji S."/>
            <person name="Ichikawa N."/>
        </authorList>
    </citation>
    <scope>NUCLEOTIDE SEQUENCE [LARGE SCALE GENOMIC DNA]</scope>
    <source>
        <strain evidence="1 2">NBRC 103243</strain>
    </source>
</reference>
<gene>
    <name evidence="1" type="ORF">APU01nite_19530</name>
</gene>
<protein>
    <submittedName>
        <fullName evidence="1">Uncharacterized protein</fullName>
    </submittedName>
</protein>
<sequence length="42" mass="4630">MNITTARVKAITVTLHTAAMKATMIITPIWLRISRNGSGYLL</sequence>
<proteinExistence type="predicted"/>